<organism evidence="1 2">
    <name type="scientific">phage Lak_Megaphage_RVC_AP3_GC26</name>
    <dbReference type="NCBI Taxonomy" id="3109225"/>
    <lineage>
        <taxon>Viruses</taxon>
        <taxon>Duplodnaviria</taxon>
        <taxon>Heunggongvirae</taxon>
        <taxon>Uroviricota</taxon>
        <taxon>Caudoviricetes</taxon>
        <taxon>Caudoviricetes code 15 clade</taxon>
    </lineage>
</organism>
<dbReference type="EMBL" id="OR769219">
    <property type="protein sequence ID" value="WQJ51404.1"/>
    <property type="molecule type" value="Genomic_DNA"/>
</dbReference>
<name>A0ABZ0YZX6_9CAUD</name>
<keyword evidence="2" id="KW-1185">Reference proteome</keyword>
<accession>A0ABZ0YZX6</accession>
<sequence length="257" mass="29409">MHYIQETDNFNINLPLYGSYLLYNPNTKETVVKKSPNPKYISVDTFIDVANELKQIATDLKITPTELPLFQYIRYSRYKDATWTIIAGTIDNNFKQKADVSYSMVPNIQQMILPSKETLDFPHFCGTINGLIKGHGDLCGWAGDAVEYAADLMKDQNAVFPSDGFDSEDLRTDLDAYNLYNISNTNIIDNIKSYYENITDSKRISLFLKGGENITTRFNSSPDIFYLNILKQKMNVTDEYMTLALNKIQTYMNKNKG</sequence>
<evidence type="ECO:0000313" key="1">
    <source>
        <dbReference type="EMBL" id="WQJ51404.1"/>
    </source>
</evidence>
<evidence type="ECO:0000313" key="2">
    <source>
        <dbReference type="Proteomes" id="UP001348805"/>
    </source>
</evidence>
<reference evidence="1 2" key="1">
    <citation type="submission" date="2023-11" db="EMBL/GenBank/DDBJ databases">
        <authorList>
            <person name="Cook R."/>
            <person name="Crisci M."/>
            <person name="Pye H."/>
            <person name="Adriaenssens E."/>
            <person name="Santini J."/>
        </authorList>
    </citation>
    <scope>NUCLEOTIDE SEQUENCE [LARGE SCALE GENOMIC DNA]</scope>
    <source>
        <strain evidence="1">Lak_Megaphage_RVC_AP3_GC26</strain>
    </source>
</reference>
<proteinExistence type="predicted"/>
<protein>
    <submittedName>
        <fullName evidence="1">Uncharacterized protein</fullName>
    </submittedName>
</protein>
<dbReference type="Proteomes" id="UP001348805">
    <property type="component" value="Segment"/>
</dbReference>